<accession>A0A7W5DR78</accession>
<gene>
    <name evidence="1" type="ORF">FHX64_001704</name>
</gene>
<comment type="caution">
    <text evidence="1">The sequence shown here is derived from an EMBL/GenBank/DDBJ whole genome shotgun (WGS) entry which is preliminary data.</text>
</comment>
<dbReference type="Proteomes" id="UP000544222">
    <property type="component" value="Unassembled WGS sequence"/>
</dbReference>
<name>A0A7W5DR78_9PORP</name>
<sequence>MIPALQNNNLKLIGEYRGCSGQIPFFMLCYLDFNKSSKIGIPKEAGCCMKWIS</sequence>
<evidence type="ECO:0000313" key="1">
    <source>
        <dbReference type="EMBL" id="MBB3187541.1"/>
    </source>
</evidence>
<keyword evidence="2" id="KW-1185">Reference proteome</keyword>
<dbReference type="EMBL" id="JACHYB010000001">
    <property type="protein sequence ID" value="MBB3187541.1"/>
    <property type="molecule type" value="Genomic_DNA"/>
</dbReference>
<evidence type="ECO:0000313" key="2">
    <source>
        <dbReference type="Proteomes" id="UP000544222"/>
    </source>
</evidence>
<dbReference type="AlphaFoldDB" id="A0A7W5DR78"/>
<organism evidence="1 2">
    <name type="scientific">Microbacter margulisiae</name>
    <dbReference type="NCBI Taxonomy" id="1350067"/>
    <lineage>
        <taxon>Bacteria</taxon>
        <taxon>Pseudomonadati</taxon>
        <taxon>Bacteroidota</taxon>
        <taxon>Bacteroidia</taxon>
        <taxon>Bacteroidales</taxon>
        <taxon>Porphyromonadaceae</taxon>
        <taxon>Microbacter</taxon>
    </lineage>
</organism>
<reference evidence="1 2" key="1">
    <citation type="submission" date="2020-08" db="EMBL/GenBank/DDBJ databases">
        <title>Genomic Encyclopedia of Type Strains, Phase IV (KMG-IV): sequencing the most valuable type-strain genomes for metagenomic binning, comparative biology and taxonomic classification.</title>
        <authorList>
            <person name="Goeker M."/>
        </authorList>
    </citation>
    <scope>NUCLEOTIDE SEQUENCE [LARGE SCALE GENOMIC DNA]</scope>
    <source>
        <strain evidence="1 2">DSM 27471</strain>
    </source>
</reference>
<proteinExistence type="predicted"/>
<protein>
    <submittedName>
        <fullName evidence="1">Uncharacterized protein</fullName>
    </submittedName>
</protein>